<reference evidence="3 4" key="1">
    <citation type="journal article" date="2014" name="Genome Announc.">
        <title>Draft Genome Sequence of Amycolatopsis lurida NRRL 2430, Producer of the Glycopeptide Family Antibiotic Ristocetin.</title>
        <authorList>
            <person name="Kwun M.J."/>
            <person name="Hong H.J."/>
        </authorList>
    </citation>
    <scope>NUCLEOTIDE SEQUENCE [LARGE SCALE GENOMIC DNA]</scope>
    <source>
        <strain evidence="3 4">NRRL 2430</strain>
    </source>
</reference>
<proteinExistence type="inferred from homology"/>
<dbReference type="SUPFAM" id="SSF48576">
    <property type="entry name" value="Terpenoid synthases"/>
    <property type="match status" value="1"/>
</dbReference>
<keyword evidence="1 2" id="KW-0456">Lyase</keyword>
<keyword evidence="4" id="KW-1185">Reference proteome</keyword>
<protein>
    <recommendedName>
        <fullName evidence="2">Terpene synthase</fullName>
        <ecNumber evidence="2">4.2.3.-</ecNumber>
    </recommendedName>
</protein>
<sequence>MSLDHDDRTVSEPLEFPMPFQARVNPHLDTLLQRSESWARAMGMLSGGAHPDHWAIWDDLPVFHKIAAPELAAYCWPVAPPHEAALLHDTMVWYFAFDDHFQCQYKVLRDIDGAREHVERLTAFMPLTPDAPVPSPRNAVEEGLADLWPRLIESRPARWRRGWKDAITLFCAGAIEEMVHLSTGRVLDLVEYIQLRRETFGSYTAAFYVDISTGVMIPEKIRDSREIQVLLDAFMDYMALINDIFSYEREIDDEGCATNLVLSVQNLLGVPLPQAVSVANDLVSARLRQFAYTMDVELPEAAARLDLNDAERTGLAVWVEGASDYLSGILAWHIKAARY</sequence>
<keyword evidence="2" id="KW-0460">Magnesium</keyword>
<dbReference type="InterPro" id="IPR008949">
    <property type="entry name" value="Isoprenoid_synthase_dom_sf"/>
</dbReference>
<comment type="cofactor">
    <cofactor evidence="2">
        <name>Mg(2+)</name>
        <dbReference type="ChEBI" id="CHEBI:18420"/>
    </cofactor>
</comment>
<accession>A0A2P2FZ82</accession>
<organism evidence="3 4">
    <name type="scientific">Amycolatopsis lurida NRRL 2430</name>
    <dbReference type="NCBI Taxonomy" id="1460371"/>
    <lineage>
        <taxon>Bacteria</taxon>
        <taxon>Bacillati</taxon>
        <taxon>Actinomycetota</taxon>
        <taxon>Actinomycetes</taxon>
        <taxon>Pseudonocardiales</taxon>
        <taxon>Pseudonocardiaceae</taxon>
        <taxon>Amycolatopsis</taxon>
    </lineage>
</organism>
<dbReference type="SFLD" id="SFLDS00005">
    <property type="entry name" value="Isoprenoid_Synthase_Type_I"/>
    <property type="match status" value="1"/>
</dbReference>
<comment type="similarity">
    <text evidence="2">Belongs to the terpene synthase family.</text>
</comment>
<gene>
    <name evidence="3" type="ORF">BB31_06685</name>
</gene>
<dbReference type="Proteomes" id="UP000256220">
    <property type="component" value="Unassembled WGS sequence"/>
</dbReference>
<dbReference type="InterPro" id="IPR034686">
    <property type="entry name" value="Terpene_cyclase-like_2"/>
</dbReference>
<evidence type="ECO:0000256" key="1">
    <source>
        <dbReference type="ARBA" id="ARBA00023239"/>
    </source>
</evidence>
<dbReference type="Pfam" id="PF19086">
    <property type="entry name" value="Terpene_syn_C_2"/>
    <property type="match status" value="1"/>
</dbReference>
<dbReference type="AlphaFoldDB" id="A0A2P2FZ82"/>
<dbReference type="PANTHER" id="PTHR35201">
    <property type="entry name" value="TERPENE SYNTHASE"/>
    <property type="match status" value="1"/>
</dbReference>
<evidence type="ECO:0000256" key="2">
    <source>
        <dbReference type="RuleBase" id="RU366034"/>
    </source>
</evidence>
<dbReference type="PANTHER" id="PTHR35201:SF4">
    <property type="entry name" value="BETA-PINACENE SYNTHASE-RELATED"/>
    <property type="match status" value="1"/>
</dbReference>
<dbReference type="EMBL" id="JFBM01000004">
    <property type="protein sequence ID" value="KFU82023.1"/>
    <property type="molecule type" value="Genomic_DNA"/>
</dbReference>
<dbReference type="EC" id="4.2.3.-" evidence="2"/>
<evidence type="ECO:0000313" key="4">
    <source>
        <dbReference type="Proteomes" id="UP000256220"/>
    </source>
</evidence>
<dbReference type="GO" id="GO:0010333">
    <property type="term" value="F:terpene synthase activity"/>
    <property type="evidence" value="ECO:0007669"/>
    <property type="project" value="InterPro"/>
</dbReference>
<comment type="caution">
    <text evidence="3">The sequence shown here is derived from an EMBL/GenBank/DDBJ whole genome shotgun (WGS) entry which is preliminary data.</text>
</comment>
<dbReference type="Gene3D" id="1.10.600.10">
    <property type="entry name" value="Farnesyl Diphosphate Synthase"/>
    <property type="match status" value="1"/>
</dbReference>
<dbReference type="SFLD" id="SFLDG01020">
    <property type="entry name" value="Terpene_Cyclase_Like_2"/>
    <property type="match status" value="1"/>
</dbReference>
<evidence type="ECO:0000313" key="3">
    <source>
        <dbReference type="EMBL" id="KFU82023.1"/>
    </source>
</evidence>
<dbReference type="GO" id="GO:0046872">
    <property type="term" value="F:metal ion binding"/>
    <property type="evidence" value="ECO:0007669"/>
    <property type="project" value="UniProtKB-KW"/>
</dbReference>
<name>A0A2P2FZ82_AMYLU</name>
<keyword evidence="2" id="KW-0479">Metal-binding</keyword>